<dbReference type="InterPro" id="IPR004640">
    <property type="entry name" value="HscB"/>
</dbReference>
<dbReference type="PROSITE" id="PS50076">
    <property type="entry name" value="DNAJ_2"/>
    <property type="match status" value="1"/>
</dbReference>
<evidence type="ECO:0000313" key="4">
    <source>
        <dbReference type="EMBL" id="JAT72470.1"/>
    </source>
</evidence>
<dbReference type="Gene3D" id="1.10.287.110">
    <property type="entry name" value="DnaJ domain"/>
    <property type="match status" value="1"/>
</dbReference>
<reference evidence="4" key="1">
    <citation type="submission" date="2015-08" db="EMBL/GenBank/DDBJ databases">
        <authorList>
            <person name="Babu N.S."/>
            <person name="Beckwith C.J."/>
            <person name="Beseler K.G."/>
            <person name="Brison A."/>
            <person name="Carone J.V."/>
            <person name="Caskin T.P."/>
            <person name="Diamond M."/>
            <person name="Durham M.E."/>
            <person name="Foxe J.M."/>
            <person name="Go M."/>
            <person name="Henderson B.A."/>
            <person name="Jones I.B."/>
            <person name="McGettigan J.A."/>
            <person name="Micheletti S.J."/>
            <person name="Nasrallah M.E."/>
            <person name="Ortiz D."/>
            <person name="Piller C.R."/>
            <person name="Privatt S.R."/>
            <person name="Schneider S.L."/>
            <person name="Sharp S."/>
            <person name="Smith T.C."/>
            <person name="Stanton J.D."/>
            <person name="Ullery H.E."/>
            <person name="Wilson R.J."/>
            <person name="Serrano M.G."/>
            <person name="Buck G."/>
            <person name="Lee V."/>
            <person name="Wang Y."/>
            <person name="Carvalho R."/>
            <person name="Voegtly L."/>
            <person name="Shi R."/>
            <person name="Duckworth R."/>
            <person name="Johnson A."/>
            <person name="Loviza R."/>
            <person name="Walstead R."/>
            <person name="Shah Z."/>
            <person name="Kiflezghi M."/>
            <person name="Wade K."/>
            <person name="Ball S.L."/>
            <person name="Bradley K.W."/>
            <person name="Asai D.J."/>
            <person name="Bowman C.A."/>
            <person name="Russell D.A."/>
            <person name="Pope W.H."/>
            <person name="Jacobs-Sera D."/>
            <person name="Hendrix R.W."/>
            <person name="Hatfull G.F."/>
        </authorList>
    </citation>
    <scope>NUCLEOTIDE SEQUENCE</scope>
</reference>
<dbReference type="GO" id="GO:0051259">
    <property type="term" value="P:protein complex oligomerization"/>
    <property type="evidence" value="ECO:0007669"/>
    <property type="project" value="InterPro"/>
</dbReference>
<evidence type="ECO:0000259" key="3">
    <source>
        <dbReference type="PROSITE" id="PS50076"/>
    </source>
</evidence>
<comment type="similarity">
    <text evidence="1">Belongs to the HscB family.</text>
</comment>
<sequence>MLLRRALAVCLPTQAPVTTQLRNASMAAELPLSHSAVVSQCRVLTPPKASAACPPAWARSHTSDKSAPSKKCWDCKVPVDQRTPHFCGTCKKIQPPTYSANQFQILGIPTTFDVDAERLEARYKALQKALHPDKFSTASPQEQAFSDAQASAVNSAYDTLRSPLRRARALLRLQGIEPEESAGVDDPELLAYVMEAREEVEGTRSRAGLETLLRDNREREAAAVARLRAAFAAAEWAAAAEAVNRLRYIERIQEAIREKL</sequence>
<dbReference type="InterPro" id="IPR036386">
    <property type="entry name" value="HscB_C_sf"/>
</dbReference>
<dbReference type="EMBL" id="GDKF01006152">
    <property type="protein sequence ID" value="JAT72470.1"/>
    <property type="molecule type" value="Transcribed_RNA"/>
</dbReference>
<dbReference type="NCBIfam" id="TIGR00714">
    <property type="entry name" value="hscB"/>
    <property type="match status" value="1"/>
</dbReference>
<dbReference type="GO" id="GO:0001671">
    <property type="term" value="F:ATPase activator activity"/>
    <property type="evidence" value="ECO:0007669"/>
    <property type="project" value="InterPro"/>
</dbReference>
<accession>A0A1D1ZZV3</accession>
<dbReference type="InterPro" id="IPR009073">
    <property type="entry name" value="HscB_oligo_C"/>
</dbReference>
<dbReference type="SUPFAM" id="SSF47144">
    <property type="entry name" value="HSC20 (HSCB), C-terminal oligomerisation domain"/>
    <property type="match status" value="1"/>
</dbReference>
<dbReference type="GO" id="GO:0044571">
    <property type="term" value="P:[2Fe-2S] cluster assembly"/>
    <property type="evidence" value="ECO:0007669"/>
    <property type="project" value="InterPro"/>
</dbReference>
<keyword evidence="2" id="KW-0143">Chaperone</keyword>
<gene>
    <name evidence="4" type="ORF">g.175</name>
</gene>
<dbReference type="InterPro" id="IPR001623">
    <property type="entry name" value="DnaJ_domain"/>
</dbReference>
<dbReference type="AlphaFoldDB" id="A0A1D1ZZV3"/>
<dbReference type="CDD" id="cd06257">
    <property type="entry name" value="DnaJ"/>
    <property type="match status" value="1"/>
</dbReference>
<dbReference type="SMART" id="SM00271">
    <property type="entry name" value="DnaJ"/>
    <property type="match status" value="1"/>
</dbReference>
<dbReference type="Pfam" id="PF07743">
    <property type="entry name" value="HSCB_C"/>
    <property type="match status" value="1"/>
</dbReference>
<dbReference type="PANTHER" id="PTHR14021:SF15">
    <property type="entry name" value="IRON-SULFUR CLUSTER CO-CHAPERONE PROTEIN HSCB"/>
    <property type="match status" value="1"/>
</dbReference>
<dbReference type="PANTHER" id="PTHR14021">
    <property type="entry name" value="IRON-SULFUR CLUSTER CO-CHAPERONE PROTEIN HSCB"/>
    <property type="match status" value="1"/>
</dbReference>
<dbReference type="GO" id="GO:0051087">
    <property type="term" value="F:protein-folding chaperone binding"/>
    <property type="evidence" value="ECO:0007669"/>
    <property type="project" value="InterPro"/>
</dbReference>
<protein>
    <recommendedName>
        <fullName evidence="3">J domain-containing protein</fullName>
    </recommendedName>
</protein>
<dbReference type="InterPro" id="IPR036869">
    <property type="entry name" value="J_dom_sf"/>
</dbReference>
<name>A0A1D1ZZV3_AUXPR</name>
<dbReference type="Gene3D" id="1.20.1280.20">
    <property type="entry name" value="HscB, C-terminal domain"/>
    <property type="match status" value="1"/>
</dbReference>
<feature type="domain" description="J" evidence="3">
    <location>
        <begin position="101"/>
        <end position="175"/>
    </location>
</feature>
<organism evidence="4">
    <name type="scientific">Auxenochlorella protothecoides</name>
    <name type="common">Green microalga</name>
    <name type="synonym">Chlorella protothecoides</name>
    <dbReference type="NCBI Taxonomy" id="3075"/>
    <lineage>
        <taxon>Eukaryota</taxon>
        <taxon>Viridiplantae</taxon>
        <taxon>Chlorophyta</taxon>
        <taxon>core chlorophytes</taxon>
        <taxon>Trebouxiophyceae</taxon>
        <taxon>Chlorellales</taxon>
        <taxon>Chlorellaceae</taxon>
        <taxon>Auxenochlorella</taxon>
    </lineage>
</organism>
<evidence type="ECO:0000256" key="2">
    <source>
        <dbReference type="ARBA" id="ARBA00023186"/>
    </source>
</evidence>
<proteinExistence type="inferred from homology"/>
<dbReference type="SUPFAM" id="SSF46565">
    <property type="entry name" value="Chaperone J-domain"/>
    <property type="match status" value="1"/>
</dbReference>
<evidence type="ECO:0000256" key="1">
    <source>
        <dbReference type="ARBA" id="ARBA00010476"/>
    </source>
</evidence>